<feature type="compositionally biased region" description="Low complexity" evidence="1">
    <location>
        <begin position="60"/>
        <end position="69"/>
    </location>
</feature>
<dbReference type="AlphaFoldDB" id="A0A367KHG3"/>
<dbReference type="OrthoDB" id="10617869at2759"/>
<gene>
    <name evidence="2" type="ORF">CU098_010603</name>
</gene>
<evidence type="ECO:0000313" key="2">
    <source>
        <dbReference type="EMBL" id="RCI01664.1"/>
    </source>
</evidence>
<organism evidence="2 3">
    <name type="scientific">Rhizopus stolonifer</name>
    <name type="common">Rhizopus nigricans</name>
    <dbReference type="NCBI Taxonomy" id="4846"/>
    <lineage>
        <taxon>Eukaryota</taxon>
        <taxon>Fungi</taxon>
        <taxon>Fungi incertae sedis</taxon>
        <taxon>Mucoromycota</taxon>
        <taxon>Mucoromycotina</taxon>
        <taxon>Mucoromycetes</taxon>
        <taxon>Mucorales</taxon>
        <taxon>Mucorineae</taxon>
        <taxon>Rhizopodaceae</taxon>
        <taxon>Rhizopus</taxon>
    </lineage>
</organism>
<comment type="caution">
    <text evidence="2">The sequence shown here is derived from an EMBL/GenBank/DDBJ whole genome shotgun (WGS) entry which is preliminary data.</text>
</comment>
<sequence>MDHPVFLNEKKRDKLRYLAEAQAAESSTDERRYKHCGRFDHRDALSGRFPENYRNKRQRTSSSISTTSSVRQNLQKLNIESPTKKLKISSASIPRGNPCNRCSASGVYGPEYPHSSVRSSLYYSHKLDIDEFLANELGLPAQ</sequence>
<reference evidence="2 3" key="1">
    <citation type="journal article" date="2018" name="G3 (Bethesda)">
        <title>Phylogenetic and Phylogenomic Definition of Rhizopus Species.</title>
        <authorList>
            <person name="Gryganskyi A.P."/>
            <person name="Golan J."/>
            <person name="Dolatabadi S."/>
            <person name="Mondo S."/>
            <person name="Robb S."/>
            <person name="Idnurm A."/>
            <person name="Muszewska A."/>
            <person name="Steczkiewicz K."/>
            <person name="Masonjones S."/>
            <person name="Liao H.L."/>
            <person name="Gajdeczka M.T."/>
            <person name="Anike F."/>
            <person name="Vuek A."/>
            <person name="Anishchenko I.M."/>
            <person name="Voigt K."/>
            <person name="de Hoog G.S."/>
            <person name="Smith M.E."/>
            <person name="Heitman J."/>
            <person name="Vilgalys R."/>
            <person name="Stajich J.E."/>
        </authorList>
    </citation>
    <scope>NUCLEOTIDE SEQUENCE [LARGE SCALE GENOMIC DNA]</scope>
    <source>
        <strain evidence="2 3">LSU 92-RS-03</strain>
    </source>
</reference>
<name>A0A367KHG3_RHIST</name>
<evidence type="ECO:0000313" key="3">
    <source>
        <dbReference type="Proteomes" id="UP000253551"/>
    </source>
</evidence>
<keyword evidence="3" id="KW-1185">Reference proteome</keyword>
<proteinExistence type="predicted"/>
<evidence type="ECO:0000256" key="1">
    <source>
        <dbReference type="SAM" id="MobiDB-lite"/>
    </source>
</evidence>
<protein>
    <submittedName>
        <fullName evidence="2">Uncharacterized protein</fullName>
    </submittedName>
</protein>
<accession>A0A367KHG3</accession>
<dbReference type="EMBL" id="PJQM01001721">
    <property type="protein sequence ID" value="RCI01664.1"/>
    <property type="molecule type" value="Genomic_DNA"/>
</dbReference>
<dbReference type="Proteomes" id="UP000253551">
    <property type="component" value="Unassembled WGS sequence"/>
</dbReference>
<feature type="region of interest" description="Disordered" evidence="1">
    <location>
        <begin position="47"/>
        <end position="73"/>
    </location>
</feature>